<dbReference type="Proteomes" id="UP000726105">
    <property type="component" value="Unassembled WGS sequence"/>
</dbReference>
<dbReference type="Gene3D" id="3.40.50.720">
    <property type="entry name" value="NAD(P)-binding Rossmann-like Domain"/>
    <property type="match status" value="1"/>
</dbReference>
<evidence type="ECO:0000313" key="4">
    <source>
        <dbReference type="EMBL" id="MBK7271640.1"/>
    </source>
</evidence>
<comment type="similarity">
    <text evidence="2">Belongs to the short-chain dehydrogenases/reductases (SDR) family.</text>
</comment>
<dbReference type="InterPro" id="IPR036291">
    <property type="entry name" value="NAD(P)-bd_dom_sf"/>
</dbReference>
<dbReference type="EMBL" id="JADJIB010000001">
    <property type="protein sequence ID" value="MBK7271640.1"/>
    <property type="molecule type" value="Genomic_DNA"/>
</dbReference>
<dbReference type="Pfam" id="PF00106">
    <property type="entry name" value="adh_short"/>
    <property type="match status" value="1"/>
</dbReference>
<reference evidence="4 5" key="1">
    <citation type="submission" date="2020-10" db="EMBL/GenBank/DDBJ databases">
        <title>Connecting structure to function with the recovery of over 1000 high-quality activated sludge metagenome-assembled genomes encoding full-length rRNA genes using long-read sequencing.</title>
        <authorList>
            <person name="Singleton C.M."/>
            <person name="Petriglieri F."/>
            <person name="Kristensen J.M."/>
            <person name="Kirkegaard R.H."/>
            <person name="Michaelsen T.Y."/>
            <person name="Andersen M.H."/>
            <person name="Karst S.M."/>
            <person name="Dueholm M.S."/>
            <person name="Nielsen P.H."/>
            <person name="Albertsen M."/>
        </authorList>
    </citation>
    <scope>NUCLEOTIDE SEQUENCE [LARGE SCALE GENOMIC DNA]</scope>
    <source>
        <strain evidence="4">Ega_18-Q3-R5-49_MAXAC.001</strain>
    </source>
</reference>
<evidence type="ECO:0000313" key="5">
    <source>
        <dbReference type="Proteomes" id="UP000726105"/>
    </source>
</evidence>
<dbReference type="SUPFAM" id="SSF51735">
    <property type="entry name" value="NAD(P)-binding Rossmann-fold domains"/>
    <property type="match status" value="1"/>
</dbReference>
<feature type="transmembrane region" description="Helical" evidence="3">
    <location>
        <begin position="12"/>
        <end position="34"/>
    </location>
</feature>
<dbReference type="PANTHER" id="PTHR43157:SF31">
    <property type="entry name" value="PHOSPHATIDYLINOSITOL-GLYCAN BIOSYNTHESIS CLASS F PROTEIN"/>
    <property type="match status" value="1"/>
</dbReference>
<proteinExistence type="inferred from homology"/>
<gene>
    <name evidence="4" type="ORF">IPI13_00160</name>
</gene>
<keyword evidence="3" id="KW-1133">Transmembrane helix</keyword>
<keyword evidence="3" id="KW-0812">Transmembrane</keyword>
<evidence type="ECO:0000256" key="2">
    <source>
        <dbReference type="RuleBase" id="RU000363"/>
    </source>
</evidence>
<dbReference type="PRINTS" id="PR00080">
    <property type="entry name" value="SDRFAMILY"/>
</dbReference>
<evidence type="ECO:0000256" key="1">
    <source>
        <dbReference type="ARBA" id="ARBA00023002"/>
    </source>
</evidence>
<keyword evidence="3" id="KW-0472">Membrane</keyword>
<evidence type="ECO:0000256" key="3">
    <source>
        <dbReference type="SAM" id="Phobius"/>
    </source>
</evidence>
<dbReference type="PRINTS" id="PR00081">
    <property type="entry name" value="GDHRDH"/>
</dbReference>
<keyword evidence="1" id="KW-0560">Oxidoreductase</keyword>
<dbReference type="CDD" id="cd05327">
    <property type="entry name" value="retinol-DH_like_SDR_c_like"/>
    <property type="match status" value="1"/>
</dbReference>
<dbReference type="InterPro" id="IPR002347">
    <property type="entry name" value="SDR_fam"/>
</dbReference>
<sequence>MTSNLPMSGQTALVTGATGGIGLATAVALAGLGARVGVVGRDEKRTAAAVQAVLAVPGSGGADGFLADFSDPREVRALAAEVLAAYSRLDVLVNNAGGYWSDRHVSADGLEWTFAVNHLAPFLLTSLLEERLRESAPARSAPARIVTVASDAHRAGRIEFDDLQAERGYAGMRAYAQSKLANILFTRELARRLSGSGVAAYSVHPGTVRTGFAREDAGRLFGLVLRAGALLMKSPEQGAHTSVYAASSPELVGRTGEYLAKSRVAKPSARAQYDVAAARLWSVSEDLVAGSA</sequence>
<name>A0A935IHW6_9MICO</name>
<dbReference type="GO" id="GO:0016491">
    <property type="term" value="F:oxidoreductase activity"/>
    <property type="evidence" value="ECO:0007669"/>
    <property type="project" value="UniProtKB-KW"/>
</dbReference>
<dbReference type="PANTHER" id="PTHR43157">
    <property type="entry name" value="PHOSPHATIDYLINOSITOL-GLYCAN BIOSYNTHESIS CLASS F PROTEIN-RELATED"/>
    <property type="match status" value="1"/>
</dbReference>
<comment type="caution">
    <text evidence="4">The sequence shown here is derived from an EMBL/GenBank/DDBJ whole genome shotgun (WGS) entry which is preliminary data.</text>
</comment>
<accession>A0A935IHW6</accession>
<organism evidence="4 5">
    <name type="scientific">Candidatus Phosphoribacter hodrii</name>
    <dbReference type="NCBI Taxonomy" id="2953743"/>
    <lineage>
        <taxon>Bacteria</taxon>
        <taxon>Bacillati</taxon>
        <taxon>Actinomycetota</taxon>
        <taxon>Actinomycetes</taxon>
        <taxon>Micrococcales</taxon>
        <taxon>Dermatophilaceae</taxon>
        <taxon>Candidatus Phosphoribacter</taxon>
    </lineage>
</organism>
<dbReference type="AlphaFoldDB" id="A0A935IHW6"/>
<protein>
    <submittedName>
        <fullName evidence="4">SDR family oxidoreductase</fullName>
    </submittedName>
</protein>